<keyword evidence="1" id="KW-0472">Membrane</keyword>
<gene>
    <name evidence="2" type="ORF">LLEC1_04985</name>
</gene>
<dbReference type="EMBL" id="LUKN01004591">
    <property type="protein sequence ID" value="OAQ95779.1"/>
    <property type="molecule type" value="Genomic_DNA"/>
</dbReference>
<dbReference type="AlphaFoldDB" id="A0A179I244"/>
<accession>A0A179I244</accession>
<proteinExistence type="predicted"/>
<evidence type="ECO:0000313" key="3">
    <source>
        <dbReference type="Proteomes" id="UP000243081"/>
    </source>
</evidence>
<evidence type="ECO:0000313" key="2">
    <source>
        <dbReference type="EMBL" id="OAQ95779.1"/>
    </source>
</evidence>
<feature type="transmembrane region" description="Helical" evidence="1">
    <location>
        <begin position="146"/>
        <end position="171"/>
    </location>
</feature>
<keyword evidence="1" id="KW-0812">Transmembrane</keyword>
<keyword evidence="1" id="KW-1133">Transmembrane helix</keyword>
<sequence>MAVLPSDKNTLAALPEELTQYAVDNQLLAVLVVLPLFAYPLLPSARRSGIRCEMFLIWSSLLSAVILKTATWSKAAPGLVLGEFWQGAMLTISATAGIEGLRVPRSRRAEPEDFHYAAKFMQGFALLRAVDWLLDAVGSAAAEAGWPLYIFRLLTSVVGFMIVGGVSALFLEIHAKDMILRFMTRQVAWWLWLPENGAEEDFGPPWSIAAAVAVGLAPVAVSVIIANAW</sequence>
<feature type="transmembrane region" description="Helical" evidence="1">
    <location>
        <begin position="25"/>
        <end position="42"/>
    </location>
</feature>
<keyword evidence="3" id="KW-1185">Reference proteome</keyword>
<reference evidence="2 3" key="1">
    <citation type="submission" date="2016-03" db="EMBL/GenBank/DDBJ databases">
        <title>Fine-scale spatial genetic structure of a fungal parasite of coffee scale insects.</title>
        <authorList>
            <person name="Jackson D."/>
            <person name="Zemenick K.A."/>
            <person name="Malloure B."/>
            <person name="Quandt C.A."/>
            <person name="James T.Y."/>
        </authorList>
    </citation>
    <scope>NUCLEOTIDE SEQUENCE [LARGE SCALE GENOMIC DNA]</scope>
    <source>
        <strain evidence="2 3">UM487</strain>
    </source>
</reference>
<dbReference type="Proteomes" id="UP000243081">
    <property type="component" value="Unassembled WGS sequence"/>
</dbReference>
<organism evidence="2 3">
    <name type="scientific">Cordyceps confragosa</name>
    <name type="common">Lecanicillium lecanii</name>
    <dbReference type="NCBI Taxonomy" id="2714763"/>
    <lineage>
        <taxon>Eukaryota</taxon>
        <taxon>Fungi</taxon>
        <taxon>Dikarya</taxon>
        <taxon>Ascomycota</taxon>
        <taxon>Pezizomycotina</taxon>
        <taxon>Sordariomycetes</taxon>
        <taxon>Hypocreomycetidae</taxon>
        <taxon>Hypocreales</taxon>
        <taxon>Cordycipitaceae</taxon>
        <taxon>Akanthomyces</taxon>
    </lineage>
</organism>
<name>A0A179I244_CORDF</name>
<feature type="transmembrane region" description="Helical" evidence="1">
    <location>
        <begin position="206"/>
        <end position="226"/>
    </location>
</feature>
<dbReference type="OrthoDB" id="4869963at2759"/>
<protein>
    <submittedName>
        <fullName evidence="2">Uncharacterized protein</fullName>
    </submittedName>
</protein>
<evidence type="ECO:0000256" key="1">
    <source>
        <dbReference type="SAM" id="Phobius"/>
    </source>
</evidence>
<comment type="caution">
    <text evidence="2">The sequence shown here is derived from an EMBL/GenBank/DDBJ whole genome shotgun (WGS) entry which is preliminary data.</text>
</comment>